<keyword evidence="4 13" id="KW-0548">Nucleotidyltransferase</keyword>
<keyword evidence="11 13" id="KW-0694">RNA-binding</keyword>
<evidence type="ECO:0000256" key="13">
    <source>
        <dbReference type="HAMAP-Rule" id="MF_01261"/>
    </source>
</evidence>
<evidence type="ECO:0000256" key="1">
    <source>
        <dbReference type="ARBA" id="ARBA00022596"/>
    </source>
</evidence>
<dbReference type="GO" id="GO:0016791">
    <property type="term" value="F:phosphatase activity"/>
    <property type="evidence" value="ECO:0007669"/>
    <property type="project" value="UniProtKB-UniRule"/>
</dbReference>
<dbReference type="GO" id="GO:0001680">
    <property type="term" value="P:tRNA 3'-terminal CCA addition"/>
    <property type="evidence" value="ECO:0007669"/>
    <property type="project" value="UniProtKB-UniRule"/>
</dbReference>
<keyword evidence="10 13" id="KW-0460">Magnesium</keyword>
<accession>B3PKB0</accession>
<dbReference type="GO" id="GO:0000287">
    <property type="term" value="F:magnesium ion binding"/>
    <property type="evidence" value="ECO:0007669"/>
    <property type="project" value="UniProtKB-UniRule"/>
</dbReference>
<comment type="cofactor">
    <cofactor evidence="13">
        <name>Mg(2+)</name>
        <dbReference type="ChEBI" id="CHEBI:18420"/>
    </cofactor>
    <text evidence="13">Magnesium is required for nucleotidyltransferase activity.</text>
</comment>
<keyword evidence="3 13" id="KW-0819">tRNA processing</keyword>
<feature type="binding site" evidence="13">
    <location>
        <position position="54"/>
    </location>
    <ligand>
        <name>Mg(2+)</name>
        <dbReference type="ChEBI" id="CHEBI:18420"/>
    </ligand>
</feature>
<comment type="domain">
    <text evidence="13">Comprises two domains: an N-terminal domain containing the nucleotidyltransferase activity and a C-terminal HD domain associated with both phosphodiesterase and phosphatase activities.</text>
</comment>
<evidence type="ECO:0000256" key="3">
    <source>
        <dbReference type="ARBA" id="ARBA00022694"/>
    </source>
</evidence>
<feature type="binding site" evidence="13">
    <location>
        <position position="122"/>
    </location>
    <ligand>
        <name>CTP</name>
        <dbReference type="ChEBI" id="CHEBI:37563"/>
    </ligand>
</feature>
<dbReference type="Pfam" id="PF12627">
    <property type="entry name" value="PolyA_pol_RNAbd"/>
    <property type="match status" value="1"/>
</dbReference>
<dbReference type="SUPFAM" id="SSF81301">
    <property type="entry name" value="Nucleotidyltransferase"/>
    <property type="match status" value="1"/>
</dbReference>
<evidence type="ECO:0000256" key="9">
    <source>
        <dbReference type="ARBA" id="ARBA00022840"/>
    </source>
</evidence>
<dbReference type="PROSITE" id="PS51831">
    <property type="entry name" value="HD"/>
    <property type="match status" value="1"/>
</dbReference>
<evidence type="ECO:0000256" key="2">
    <source>
        <dbReference type="ARBA" id="ARBA00022679"/>
    </source>
</evidence>
<comment type="similarity">
    <text evidence="13">Belongs to the tRNA nucleotidyltransferase/poly(A) polymerase family. Bacterial CCA-adding enzyme type 1 subfamily.</text>
</comment>
<evidence type="ECO:0000256" key="11">
    <source>
        <dbReference type="ARBA" id="ARBA00022884"/>
    </source>
</evidence>
<keyword evidence="16" id="KW-1185">Reference proteome</keyword>
<dbReference type="InterPro" id="IPR002646">
    <property type="entry name" value="PolA_pol_head_dom"/>
</dbReference>
<evidence type="ECO:0000313" key="15">
    <source>
        <dbReference type="EMBL" id="ACE85214.1"/>
    </source>
</evidence>
<comment type="cofactor">
    <cofactor evidence="13">
        <name>Ni(2+)</name>
        <dbReference type="ChEBI" id="CHEBI:49786"/>
    </cofactor>
    <text evidence="13">Nickel for phosphatase activity.</text>
</comment>
<comment type="miscellaneous">
    <text evidence="13">A single active site specifically recognizes both ATP and CTP and is responsible for their addition.</text>
</comment>
<dbReference type="EC" id="3.1.3.-" evidence="13"/>
<keyword evidence="12 13" id="KW-0511">Multifunctional enzyme</keyword>
<feature type="binding site" evidence="13">
    <location>
        <position position="171"/>
    </location>
    <ligand>
        <name>ATP</name>
        <dbReference type="ChEBI" id="CHEBI:30616"/>
    </ligand>
</feature>
<dbReference type="GO" id="GO:0160016">
    <property type="term" value="F:CCACCA tRNA nucleotidyltransferase activity"/>
    <property type="evidence" value="ECO:0007669"/>
    <property type="project" value="RHEA"/>
</dbReference>
<dbReference type="GO" id="GO:0004112">
    <property type="term" value="F:cyclic-nucleotide phosphodiesterase activity"/>
    <property type="evidence" value="ECO:0007669"/>
    <property type="project" value="UniProtKB-UniRule"/>
</dbReference>
<dbReference type="PANTHER" id="PTHR47545">
    <property type="entry name" value="MULTIFUNCTIONAL CCA PROTEIN"/>
    <property type="match status" value="1"/>
</dbReference>
<keyword evidence="9 13" id="KW-0067">ATP-binding</keyword>
<feature type="binding site" evidence="13">
    <location>
        <position position="42"/>
    </location>
    <ligand>
        <name>ATP</name>
        <dbReference type="ChEBI" id="CHEBI:30616"/>
    </ligand>
</feature>
<feature type="binding site" evidence="13">
    <location>
        <position position="42"/>
    </location>
    <ligand>
        <name>CTP</name>
        <dbReference type="ChEBI" id="CHEBI:37563"/>
    </ligand>
</feature>
<dbReference type="InterPro" id="IPR003607">
    <property type="entry name" value="HD/PDEase_dom"/>
</dbReference>
<dbReference type="GO" id="GO:0042245">
    <property type="term" value="P:RNA repair"/>
    <property type="evidence" value="ECO:0007669"/>
    <property type="project" value="UniProtKB-KW"/>
</dbReference>
<name>B3PKB0_CELJU</name>
<evidence type="ECO:0000256" key="12">
    <source>
        <dbReference type="ARBA" id="ARBA00023268"/>
    </source>
</evidence>
<dbReference type="EC" id="3.1.4.-" evidence="13"/>
<evidence type="ECO:0000256" key="7">
    <source>
        <dbReference type="ARBA" id="ARBA00022800"/>
    </source>
</evidence>
<evidence type="ECO:0000313" key="16">
    <source>
        <dbReference type="Proteomes" id="UP000001036"/>
    </source>
</evidence>
<evidence type="ECO:0000256" key="10">
    <source>
        <dbReference type="ARBA" id="ARBA00022842"/>
    </source>
</evidence>
<feature type="binding site" evidence="13">
    <location>
        <position position="171"/>
    </location>
    <ligand>
        <name>CTP</name>
        <dbReference type="ChEBI" id="CHEBI:37563"/>
    </ligand>
</feature>
<dbReference type="Pfam" id="PF01966">
    <property type="entry name" value="HD"/>
    <property type="match status" value="1"/>
</dbReference>
<gene>
    <name evidence="13 15" type="primary">cca</name>
    <name evidence="15" type="ordered locus">CJA_0773</name>
</gene>
<sequence>MATSVFLQFFHCLNQPVWTVILRAIFAEPTYMKTYLVGGAVRDKLLGRPVHERDWVVIGSSPAAMEAAGFLPVGKDFPVFIHPQTKEEYALARTERKTGHGYGGFSFYCGENVALEEDLIRRDLTINAMAEDDVGNIIDPYGGQSDLQQRLLRHVSPAFAEDPVRILRVARFAARYHGLGFTLAEETLALMRSMVCNGEADHLVAERIWKETERALAEPWPHIFIQVLRDCGALGRLMPEVDALFGIPQTAVHHPEIDTGIHTLLSLQQAARLSPLPLVRFATLMHDLGKGATPPEKWPRHIAHEIRSLPLIKQLCDRIAAPKEYKELSLLVAEYHTHCHRALELTAATLLKTLQALDGFRRPERVEQFLLCCEADARGRTGLEARAYPQADYVRQALQRCLSVTSKQFLTQGLNGKALGDAIHQERLKQLQTFKTDQK</sequence>
<dbReference type="PIRSF" id="PIRSF000813">
    <property type="entry name" value="CCA_bact"/>
    <property type="match status" value="1"/>
</dbReference>
<dbReference type="Pfam" id="PF01743">
    <property type="entry name" value="PolyA_pol"/>
    <property type="match status" value="1"/>
</dbReference>
<keyword evidence="6 13" id="KW-0547">Nucleotide-binding</keyword>
<dbReference type="HOGENOM" id="CLU_015961_1_1_6"/>
<dbReference type="NCBIfam" id="NF008137">
    <property type="entry name" value="PRK10885.1"/>
    <property type="match status" value="1"/>
</dbReference>
<keyword evidence="8 13" id="KW-0378">Hydrolase</keyword>
<dbReference type="Gene3D" id="3.30.460.10">
    <property type="entry name" value="Beta Polymerase, domain 2"/>
    <property type="match status" value="1"/>
</dbReference>
<comment type="subunit">
    <text evidence="13">Monomer. Can also form homodimers and oligomers.</text>
</comment>
<keyword evidence="2 13" id="KW-0808">Transferase</keyword>
<feature type="binding site" evidence="13">
    <location>
        <position position="122"/>
    </location>
    <ligand>
        <name>ATP</name>
        <dbReference type="ChEBI" id="CHEBI:30616"/>
    </ligand>
</feature>
<dbReference type="HAMAP" id="MF_01261">
    <property type="entry name" value="CCA_bact_type1"/>
    <property type="match status" value="1"/>
</dbReference>
<dbReference type="AlphaFoldDB" id="B3PKB0"/>
<feature type="binding site" evidence="13">
    <location>
        <position position="39"/>
    </location>
    <ligand>
        <name>CTP</name>
        <dbReference type="ChEBI" id="CHEBI:37563"/>
    </ligand>
</feature>
<feature type="binding site" evidence="13">
    <location>
        <position position="52"/>
    </location>
    <ligand>
        <name>Mg(2+)</name>
        <dbReference type="ChEBI" id="CHEBI:18420"/>
    </ligand>
</feature>
<dbReference type="STRING" id="498211.CJA_0773"/>
<dbReference type="InterPro" id="IPR032828">
    <property type="entry name" value="PolyA_RNA-bd"/>
</dbReference>
<comment type="function">
    <text evidence="13">Catalyzes the addition and repair of the essential 3'-terminal CCA sequence in tRNAs without using a nucleic acid template. Adds these three nucleotides in the order of C, C, and A to the tRNA nucleotide-73, using CTP and ATP as substrates and producing inorganic pyrophosphate. tRNA 3'-terminal CCA addition is required both for tRNA processing and repair. Also involved in tRNA surveillance by mediating tandem CCA addition to generate a CCACCA at the 3' terminus of unstable tRNAs. While stable tRNAs receive only 3'-terminal CCA, unstable tRNAs are marked with CCACCA and rapidly degraded.</text>
</comment>
<evidence type="ECO:0000256" key="8">
    <source>
        <dbReference type="ARBA" id="ARBA00022801"/>
    </source>
</evidence>
<comment type="catalytic activity">
    <reaction evidence="13">
        <text>a tRNA precursor + 2 CTP + ATP = a tRNA with a 3' CCA end + 3 diphosphate</text>
        <dbReference type="Rhea" id="RHEA:14433"/>
        <dbReference type="Rhea" id="RHEA-COMP:10465"/>
        <dbReference type="Rhea" id="RHEA-COMP:10468"/>
        <dbReference type="ChEBI" id="CHEBI:30616"/>
        <dbReference type="ChEBI" id="CHEBI:33019"/>
        <dbReference type="ChEBI" id="CHEBI:37563"/>
        <dbReference type="ChEBI" id="CHEBI:74896"/>
        <dbReference type="ChEBI" id="CHEBI:83071"/>
        <dbReference type="EC" id="2.7.7.72"/>
    </reaction>
</comment>
<reference evidence="15 16" key="1">
    <citation type="journal article" date="2008" name="J. Bacteriol.">
        <title>Insights into plant cell wall degradation from the genome sequence of the soil bacterium Cellvibrio japonicus.</title>
        <authorList>
            <person name="Deboy R.T."/>
            <person name="Mongodin E.F."/>
            <person name="Fouts D.E."/>
            <person name="Tailford L.E."/>
            <person name="Khouri H."/>
            <person name="Emerson J.B."/>
            <person name="Mohamoud Y."/>
            <person name="Watkins K."/>
            <person name="Henrissat B."/>
            <person name="Gilbert H.J."/>
            <person name="Nelson K.E."/>
        </authorList>
    </citation>
    <scope>NUCLEOTIDE SEQUENCE [LARGE SCALE GENOMIC DNA]</scope>
    <source>
        <strain evidence="15 16">Ueda107</strain>
    </source>
</reference>
<evidence type="ECO:0000256" key="6">
    <source>
        <dbReference type="ARBA" id="ARBA00022741"/>
    </source>
</evidence>
<dbReference type="SUPFAM" id="SSF81891">
    <property type="entry name" value="Poly A polymerase C-terminal region-like"/>
    <property type="match status" value="1"/>
</dbReference>
<comment type="catalytic activity">
    <reaction evidence="13">
        <text>a tRNA with a 3' CCA end + 2 CTP + ATP = a tRNA with a 3' CCACCA end + 3 diphosphate</text>
        <dbReference type="Rhea" id="RHEA:76235"/>
        <dbReference type="Rhea" id="RHEA-COMP:10468"/>
        <dbReference type="Rhea" id="RHEA-COMP:18655"/>
        <dbReference type="ChEBI" id="CHEBI:30616"/>
        <dbReference type="ChEBI" id="CHEBI:33019"/>
        <dbReference type="ChEBI" id="CHEBI:37563"/>
        <dbReference type="ChEBI" id="CHEBI:83071"/>
        <dbReference type="ChEBI" id="CHEBI:195187"/>
    </reaction>
</comment>
<protein>
    <recommendedName>
        <fullName evidence="13">Multifunctional CCA protein</fullName>
    </recommendedName>
    <domain>
        <recommendedName>
            <fullName evidence="13">CCA-adding enzyme</fullName>
            <ecNumber evidence="13">2.7.7.72</ecNumber>
        </recommendedName>
        <alternativeName>
            <fullName evidence="13">CCA tRNA nucleotidyltransferase</fullName>
        </alternativeName>
        <alternativeName>
            <fullName evidence="13">tRNA CCA-pyrophosphorylase</fullName>
        </alternativeName>
        <alternativeName>
            <fullName evidence="13">tRNA adenylyl-/cytidylyl-transferase</fullName>
        </alternativeName>
        <alternativeName>
            <fullName evidence="13">tRNA nucleotidyltransferase</fullName>
        </alternativeName>
        <alternativeName>
            <fullName evidence="13">tRNA-NT</fullName>
        </alternativeName>
    </domain>
    <domain>
        <recommendedName>
            <fullName evidence="13">2'-nucleotidase</fullName>
            <ecNumber evidence="13">3.1.3.-</ecNumber>
        </recommendedName>
    </domain>
    <domain>
        <recommendedName>
            <fullName evidence="13">2',3'-cyclic phosphodiesterase</fullName>
            <ecNumber evidence="13">3.1.4.-</ecNumber>
        </recommendedName>
    </domain>
    <domain>
        <recommendedName>
            <fullName evidence="13">Phosphatase</fullName>
        </recommendedName>
    </domain>
</protein>
<feature type="binding site" evidence="13">
    <location>
        <position position="39"/>
    </location>
    <ligand>
        <name>ATP</name>
        <dbReference type="ChEBI" id="CHEBI:30616"/>
    </ligand>
</feature>
<feature type="binding site" evidence="13">
    <location>
        <position position="168"/>
    </location>
    <ligand>
        <name>CTP</name>
        <dbReference type="ChEBI" id="CHEBI:37563"/>
    </ligand>
</feature>
<keyword evidence="1 13" id="KW-0533">Nickel</keyword>
<dbReference type="InterPro" id="IPR043519">
    <property type="entry name" value="NT_sf"/>
</dbReference>
<dbReference type="Proteomes" id="UP000001036">
    <property type="component" value="Chromosome"/>
</dbReference>
<dbReference type="HAMAP" id="MF_01262">
    <property type="entry name" value="CCA_bact_type2"/>
    <property type="match status" value="1"/>
</dbReference>
<dbReference type="FunFam" id="1.10.3090.10:FF:000001">
    <property type="entry name" value="Multifunctional CCA protein"/>
    <property type="match status" value="1"/>
</dbReference>
<dbReference type="PANTHER" id="PTHR47545:SF1">
    <property type="entry name" value="MULTIFUNCTIONAL CCA PROTEIN"/>
    <property type="match status" value="1"/>
</dbReference>
<feature type="domain" description="HD" evidence="14">
    <location>
        <begin position="259"/>
        <end position="360"/>
    </location>
</feature>
<dbReference type="InterPro" id="IPR012006">
    <property type="entry name" value="CCA_bact"/>
</dbReference>
<dbReference type="GO" id="GO:0004810">
    <property type="term" value="F:CCA tRNA nucleotidyltransferase activity"/>
    <property type="evidence" value="ECO:0007669"/>
    <property type="project" value="UniProtKB-UniRule"/>
</dbReference>
<dbReference type="EC" id="2.7.7.72" evidence="13"/>
<dbReference type="GO" id="GO:0000049">
    <property type="term" value="F:tRNA binding"/>
    <property type="evidence" value="ECO:0007669"/>
    <property type="project" value="UniProtKB-UniRule"/>
</dbReference>
<keyword evidence="5 13" id="KW-0479">Metal-binding</keyword>
<evidence type="ECO:0000259" key="14">
    <source>
        <dbReference type="PROSITE" id="PS51831"/>
    </source>
</evidence>
<dbReference type="EMBL" id="CP000934">
    <property type="protein sequence ID" value="ACE85214.1"/>
    <property type="molecule type" value="Genomic_DNA"/>
</dbReference>
<keyword evidence="7 13" id="KW-0692">RNA repair</keyword>
<dbReference type="InterPro" id="IPR006674">
    <property type="entry name" value="HD_domain"/>
</dbReference>
<proteinExistence type="inferred from homology"/>
<feature type="binding site" evidence="13">
    <location>
        <position position="168"/>
    </location>
    <ligand>
        <name>ATP</name>
        <dbReference type="ChEBI" id="CHEBI:30616"/>
    </ligand>
</feature>
<dbReference type="GO" id="GO:0005524">
    <property type="term" value="F:ATP binding"/>
    <property type="evidence" value="ECO:0007669"/>
    <property type="project" value="UniProtKB-UniRule"/>
</dbReference>
<organism evidence="15 16">
    <name type="scientific">Cellvibrio japonicus (strain Ueda107)</name>
    <name type="common">Pseudomonas fluorescens subsp. cellulosa</name>
    <dbReference type="NCBI Taxonomy" id="498211"/>
    <lineage>
        <taxon>Bacteria</taxon>
        <taxon>Pseudomonadati</taxon>
        <taxon>Pseudomonadota</taxon>
        <taxon>Gammaproteobacteria</taxon>
        <taxon>Cellvibrionales</taxon>
        <taxon>Cellvibrionaceae</taxon>
        <taxon>Cellvibrio</taxon>
    </lineage>
</organism>
<dbReference type="CDD" id="cd00077">
    <property type="entry name" value="HDc"/>
    <property type="match status" value="1"/>
</dbReference>
<dbReference type="InterPro" id="IPR050124">
    <property type="entry name" value="tRNA_CCA-adding_enzyme"/>
</dbReference>
<dbReference type="Gene3D" id="1.10.3090.10">
    <property type="entry name" value="cca-adding enzyme, domain 2"/>
    <property type="match status" value="1"/>
</dbReference>
<evidence type="ECO:0000256" key="5">
    <source>
        <dbReference type="ARBA" id="ARBA00022723"/>
    </source>
</evidence>
<dbReference type="KEGG" id="cja:CJA_0773"/>
<dbReference type="CDD" id="cd05398">
    <property type="entry name" value="NT_ClassII-CCAase"/>
    <property type="match status" value="1"/>
</dbReference>
<evidence type="ECO:0000256" key="4">
    <source>
        <dbReference type="ARBA" id="ARBA00022695"/>
    </source>
</evidence>
<dbReference type="eggNOG" id="COG0617">
    <property type="taxonomic scope" value="Bacteria"/>
</dbReference>